<dbReference type="InterPro" id="IPR013783">
    <property type="entry name" value="Ig-like_fold"/>
</dbReference>
<name>A0A5C5YRG3_9BACT</name>
<organism evidence="1 2">
    <name type="scientific">Posidoniimonas polymericola</name>
    <dbReference type="NCBI Taxonomy" id="2528002"/>
    <lineage>
        <taxon>Bacteria</taxon>
        <taxon>Pseudomonadati</taxon>
        <taxon>Planctomycetota</taxon>
        <taxon>Planctomycetia</taxon>
        <taxon>Pirellulales</taxon>
        <taxon>Lacipirellulaceae</taxon>
        <taxon>Posidoniimonas</taxon>
    </lineage>
</organism>
<proteinExistence type="predicted"/>
<comment type="caution">
    <text evidence="1">The sequence shown here is derived from an EMBL/GenBank/DDBJ whole genome shotgun (WGS) entry which is preliminary data.</text>
</comment>
<dbReference type="InterPro" id="IPR011467">
    <property type="entry name" value="DUF1573"/>
</dbReference>
<reference evidence="1 2" key="1">
    <citation type="submission" date="2019-02" db="EMBL/GenBank/DDBJ databases">
        <title>Deep-cultivation of Planctomycetes and their phenomic and genomic characterization uncovers novel biology.</title>
        <authorList>
            <person name="Wiegand S."/>
            <person name="Jogler M."/>
            <person name="Boedeker C."/>
            <person name="Pinto D."/>
            <person name="Vollmers J."/>
            <person name="Rivas-Marin E."/>
            <person name="Kohn T."/>
            <person name="Peeters S.H."/>
            <person name="Heuer A."/>
            <person name="Rast P."/>
            <person name="Oberbeckmann S."/>
            <person name="Bunk B."/>
            <person name="Jeske O."/>
            <person name="Meyerdierks A."/>
            <person name="Storesund J.E."/>
            <person name="Kallscheuer N."/>
            <person name="Luecker S."/>
            <person name="Lage O.M."/>
            <person name="Pohl T."/>
            <person name="Merkel B.J."/>
            <person name="Hornburger P."/>
            <person name="Mueller R.-W."/>
            <person name="Bruemmer F."/>
            <person name="Labrenz M."/>
            <person name="Spormann A.M."/>
            <person name="Op Den Camp H."/>
            <person name="Overmann J."/>
            <person name="Amann R."/>
            <person name="Jetten M.S.M."/>
            <person name="Mascher T."/>
            <person name="Medema M.H."/>
            <person name="Devos D.P."/>
            <person name="Kaster A.-K."/>
            <person name="Ovreas L."/>
            <person name="Rohde M."/>
            <person name="Galperin M.Y."/>
            <person name="Jogler C."/>
        </authorList>
    </citation>
    <scope>NUCLEOTIDE SEQUENCE [LARGE SCALE GENOMIC DNA]</scope>
    <source>
        <strain evidence="1 2">Pla123a</strain>
    </source>
</reference>
<dbReference type="PANTHER" id="PTHR37833">
    <property type="entry name" value="LIPOPROTEIN-RELATED"/>
    <property type="match status" value="1"/>
</dbReference>
<sequence>MKAIHVVIVGGVLGAAIGSAVGYASVRPPVEVSLDPSGAIAGPGADTSLPRAVVTEPNYEFGVMQRGAKRRHQFRIRNEGTAALRLTPGRPSCKCTAFEVNVDLVPPGGEAEIGLEWVAKSLPGPFRQTAPLTTNDPLRPSIELSIEGTVIEPTALTPTSFVFGEIRAGEPATSSVIYYTTDNEPIELTAAAPDRDEAAGKFEVRLEPVDSSELEDPNAVAGQRIVLTTNGELPVGQIMEWVKIKPNREVAEGEVDELEVPVVGRVVGDITLHGGKWNDDAGVLNLGMVPSDEGASSRMLLSVKGAHAADTRFEVISTDPKELEVEIGETKRRRDDVYHTYLTVSIPKGTRPMIHLNTPQGDDGVIRLKTTHPNSPEVLVRVRFAVTK</sequence>
<evidence type="ECO:0008006" key="3">
    <source>
        <dbReference type="Google" id="ProtNLM"/>
    </source>
</evidence>
<dbReference type="RefSeq" id="WP_146586651.1">
    <property type="nucleotide sequence ID" value="NZ_SJPO01000004.1"/>
</dbReference>
<accession>A0A5C5YRG3</accession>
<evidence type="ECO:0000313" key="2">
    <source>
        <dbReference type="Proteomes" id="UP000318478"/>
    </source>
</evidence>
<dbReference type="Gene3D" id="2.60.40.10">
    <property type="entry name" value="Immunoglobulins"/>
    <property type="match status" value="1"/>
</dbReference>
<dbReference type="Pfam" id="PF07610">
    <property type="entry name" value="DUF1573"/>
    <property type="match status" value="1"/>
</dbReference>
<keyword evidence="2" id="KW-1185">Reference proteome</keyword>
<dbReference type="PANTHER" id="PTHR37833:SF1">
    <property type="entry name" value="SIGNAL PEPTIDE PROTEIN"/>
    <property type="match status" value="1"/>
</dbReference>
<dbReference type="AlphaFoldDB" id="A0A5C5YRG3"/>
<dbReference type="Proteomes" id="UP000318478">
    <property type="component" value="Unassembled WGS sequence"/>
</dbReference>
<dbReference type="OrthoDB" id="215317at2"/>
<protein>
    <recommendedName>
        <fullName evidence="3">DUF1573 domain-containing protein</fullName>
    </recommendedName>
</protein>
<evidence type="ECO:0000313" key="1">
    <source>
        <dbReference type="EMBL" id="TWT77475.1"/>
    </source>
</evidence>
<dbReference type="EMBL" id="SJPO01000004">
    <property type="protein sequence ID" value="TWT77475.1"/>
    <property type="molecule type" value="Genomic_DNA"/>
</dbReference>
<gene>
    <name evidence="1" type="ORF">Pla123a_21360</name>
</gene>